<evidence type="ECO:0000313" key="4">
    <source>
        <dbReference type="EMBL" id="CAL5134132.1"/>
    </source>
</evidence>
<dbReference type="InterPro" id="IPR050357">
    <property type="entry name" value="Arrestin_domain-protein"/>
</dbReference>
<dbReference type="InterPro" id="IPR011021">
    <property type="entry name" value="Arrestin-like_N"/>
</dbReference>
<organism evidence="4 5">
    <name type="scientific">Calicophoron daubneyi</name>
    <name type="common">Rumen fluke</name>
    <name type="synonym">Paramphistomum daubneyi</name>
    <dbReference type="NCBI Taxonomy" id="300641"/>
    <lineage>
        <taxon>Eukaryota</taxon>
        <taxon>Metazoa</taxon>
        <taxon>Spiralia</taxon>
        <taxon>Lophotrochozoa</taxon>
        <taxon>Platyhelminthes</taxon>
        <taxon>Trematoda</taxon>
        <taxon>Digenea</taxon>
        <taxon>Plagiorchiida</taxon>
        <taxon>Pronocephalata</taxon>
        <taxon>Paramphistomoidea</taxon>
        <taxon>Paramphistomidae</taxon>
        <taxon>Calicophoron</taxon>
    </lineage>
</organism>
<accession>A0AAV2TCZ2</accession>
<sequence length="839" mass="94516">MRELRVRIILDRASPSVYRSGEVVAGQVQLECDNVISVKVLQIELLGRTVVVAPCKDSEKRSKWWTKERKALHRTLFPYLGSGCIISQLDRVNDANPLLLASATKLTLEPRTVQNCLTPQYRTVNEEIKCANISILLGRTTPGSCELVERGRHFYGFRFSLPESSPSTFTGARGSTEYRLKVCLQLTNSHRVHSVAGFKVIKDLVLDPSKDIPSTLACPPISRHFISGFDMFSSTGAVSPLVTMARQQKSRDKIYCEDNADDPSDYGSCSHSRSLNSYNSLPFTTFKSFTHKKLCLSRIFFRSRGQSDEKYYSHSLRLKHPQGTHLPNESLINLQTSKENKADLSRKWWECLMRAENFPSRSGEPTTTATIVRCVDHPFVLPATWFSRSHTSEYDTYPRSSPGAQTGYAVSCRLTVSRRQVAPGESVSARLTLLVEDPFALILARSSTSHPNELQWCAQLCSSTSRCSKRLWSPLAKAFVSYFLEDSFKRSLSINSDSSPRIWWKGIVKQPYRIFFVLRQLITYRDWTNHVVCEEERDIYSGEMERTTCSESHLLRVVLEHVCHIPPTSPSSVSNCSSIDISYSVGVTYFKLKRLKHLWIADGWKVVYDKSPKPTTKGIEKVYVPNPFGVETRRLRIANSVMSRVCRQSTSKGTLCWRNYRQLQLSIPVTIGTVNHVTSVHQTYRTACYSEILPAVSGATSHPCLPSKGCLGTQKSTTVPGYKYYNQKWPNSVEKGSLPPAHIYYRPSRGVHHCDVDMVDQYENLLGFTPDCPTEASREASECDKTSGSEESGKNNPEEEAACEIKANTMEKGAYGSENLDGKPRVIRFLLSANKDVQV</sequence>
<dbReference type="Gene3D" id="2.60.40.640">
    <property type="match status" value="1"/>
</dbReference>
<evidence type="ECO:0000256" key="2">
    <source>
        <dbReference type="SAM" id="MobiDB-lite"/>
    </source>
</evidence>
<dbReference type="Proteomes" id="UP001497525">
    <property type="component" value="Unassembled WGS sequence"/>
</dbReference>
<evidence type="ECO:0000256" key="1">
    <source>
        <dbReference type="ARBA" id="ARBA00005298"/>
    </source>
</evidence>
<dbReference type="InterPro" id="IPR014752">
    <property type="entry name" value="Arrestin-like_C"/>
</dbReference>
<gene>
    <name evidence="4" type="ORF">CDAUBV1_LOCUS7357</name>
</gene>
<evidence type="ECO:0000313" key="5">
    <source>
        <dbReference type="Proteomes" id="UP001497525"/>
    </source>
</evidence>
<feature type="domain" description="Arrestin-like N-terminal" evidence="3">
    <location>
        <begin position="133"/>
        <end position="204"/>
    </location>
</feature>
<reference evidence="4" key="1">
    <citation type="submission" date="2024-06" db="EMBL/GenBank/DDBJ databases">
        <authorList>
            <person name="Liu X."/>
            <person name="Lenzi L."/>
            <person name="Haldenby T S."/>
            <person name="Uol C."/>
        </authorList>
    </citation>
    <scope>NUCLEOTIDE SEQUENCE</scope>
</reference>
<proteinExistence type="inferred from homology"/>
<comment type="caution">
    <text evidence="4">The sequence shown here is derived from an EMBL/GenBank/DDBJ whole genome shotgun (WGS) entry which is preliminary data.</text>
</comment>
<feature type="region of interest" description="Disordered" evidence="2">
    <location>
        <begin position="779"/>
        <end position="800"/>
    </location>
</feature>
<dbReference type="Pfam" id="PF00339">
    <property type="entry name" value="Arrestin_N"/>
    <property type="match status" value="1"/>
</dbReference>
<dbReference type="SUPFAM" id="SSF81296">
    <property type="entry name" value="E set domains"/>
    <property type="match status" value="1"/>
</dbReference>
<dbReference type="AlphaFoldDB" id="A0AAV2TCZ2"/>
<dbReference type="PANTHER" id="PTHR11188">
    <property type="entry name" value="ARRESTIN DOMAIN CONTAINING PROTEIN"/>
    <property type="match status" value="1"/>
</dbReference>
<protein>
    <recommendedName>
        <fullName evidence="3">Arrestin-like N-terminal domain-containing protein</fullName>
    </recommendedName>
</protein>
<name>A0AAV2TCZ2_CALDB</name>
<dbReference type="GO" id="GO:0005737">
    <property type="term" value="C:cytoplasm"/>
    <property type="evidence" value="ECO:0007669"/>
    <property type="project" value="TreeGrafter"/>
</dbReference>
<comment type="similarity">
    <text evidence="1">Belongs to the arrestin family.</text>
</comment>
<dbReference type="EMBL" id="CAXLJL010000179">
    <property type="protein sequence ID" value="CAL5134132.1"/>
    <property type="molecule type" value="Genomic_DNA"/>
</dbReference>
<evidence type="ECO:0000259" key="3">
    <source>
        <dbReference type="Pfam" id="PF00339"/>
    </source>
</evidence>
<dbReference type="PANTHER" id="PTHR11188:SF17">
    <property type="entry name" value="FI21816P1"/>
    <property type="match status" value="1"/>
</dbReference>
<feature type="compositionally biased region" description="Basic and acidic residues" evidence="2">
    <location>
        <begin position="779"/>
        <end position="797"/>
    </location>
</feature>
<dbReference type="InterPro" id="IPR014756">
    <property type="entry name" value="Ig_E-set"/>
</dbReference>
<dbReference type="GO" id="GO:0015031">
    <property type="term" value="P:protein transport"/>
    <property type="evidence" value="ECO:0007669"/>
    <property type="project" value="TreeGrafter"/>
</dbReference>